<dbReference type="FunFam" id="3.40.1410.10:FF:000008">
    <property type="entry name" value="Transcriptional regulator, GntR family"/>
    <property type="match status" value="1"/>
</dbReference>
<proteinExistence type="predicted"/>
<keyword evidence="2" id="KW-0805">Transcription regulation</keyword>
<dbReference type="RefSeq" id="WP_041899969.1">
    <property type="nucleotide sequence ID" value="NZ_CP010086.2"/>
</dbReference>
<dbReference type="SUPFAM" id="SSF64288">
    <property type="entry name" value="Chorismate lyase-like"/>
    <property type="match status" value="1"/>
</dbReference>
<reference evidence="7" key="1">
    <citation type="submission" date="2014-12" db="EMBL/GenBank/DDBJ databases">
        <title>Genome sequence of Clostridium beijerinckii strain 59B.</title>
        <authorList>
            <person name="Little G.T."/>
            <person name="Minton N.P."/>
        </authorList>
    </citation>
    <scope>NUCLEOTIDE SEQUENCE [LARGE SCALE GENOMIC DNA]</scope>
    <source>
        <strain evidence="7">59B</strain>
    </source>
</reference>
<feature type="domain" description="HTH gntR-type" evidence="5">
    <location>
        <begin position="2"/>
        <end position="70"/>
    </location>
</feature>
<keyword evidence="3" id="KW-0238">DNA-binding</keyword>
<dbReference type="Pfam" id="PF00392">
    <property type="entry name" value="GntR"/>
    <property type="match status" value="1"/>
</dbReference>
<evidence type="ECO:0000256" key="4">
    <source>
        <dbReference type="ARBA" id="ARBA00023163"/>
    </source>
</evidence>
<dbReference type="InterPro" id="IPR036388">
    <property type="entry name" value="WH-like_DNA-bd_sf"/>
</dbReference>
<dbReference type="PROSITE" id="PS50949">
    <property type="entry name" value="HTH_GNTR"/>
    <property type="match status" value="1"/>
</dbReference>
<evidence type="ECO:0000259" key="5">
    <source>
        <dbReference type="PROSITE" id="PS50949"/>
    </source>
</evidence>
<dbReference type="GO" id="GO:0045892">
    <property type="term" value="P:negative regulation of DNA-templated transcription"/>
    <property type="evidence" value="ECO:0007669"/>
    <property type="project" value="TreeGrafter"/>
</dbReference>
<dbReference type="KEGG" id="cbei:LF65_05003"/>
<dbReference type="Proteomes" id="UP000031866">
    <property type="component" value="Chromosome"/>
</dbReference>
<gene>
    <name evidence="6" type="ORF">LF65_05003</name>
</gene>
<dbReference type="Pfam" id="PF07702">
    <property type="entry name" value="UTRA"/>
    <property type="match status" value="1"/>
</dbReference>
<accession>A0A0B5QTE5</accession>
<dbReference type="InterPro" id="IPR028978">
    <property type="entry name" value="Chorismate_lyase_/UTRA_dom_sf"/>
</dbReference>
<dbReference type="SMART" id="SM00866">
    <property type="entry name" value="UTRA"/>
    <property type="match status" value="1"/>
</dbReference>
<dbReference type="SUPFAM" id="SSF46785">
    <property type="entry name" value="Winged helix' DNA-binding domain"/>
    <property type="match status" value="1"/>
</dbReference>
<dbReference type="PRINTS" id="PR00035">
    <property type="entry name" value="HTHGNTR"/>
</dbReference>
<dbReference type="PANTHER" id="PTHR44846">
    <property type="entry name" value="MANNOSYL-D-GLYCERATE TRANSPORT/METABOLISM SYSTEM REPRESSOR MNGR-RELATED"/>
    <property type="match status" value="1"/>
</dbReference>
<dbReference type="CDD" id="cd07377">
    <property type="entry name" value="WHTH_GntR"/>
    <property type="match status" value="1"/>
</dbReference>
<dbReference type="GO" id="GO:0003677">
    <property type="term" value="F:DNA binding"/>
    <property type="evidence" value="ECO:0007669"/>
    <property type="project" value="UniProtKB-KW"/>
</dbReference>
<dbReference type="SMART" id="SM00345">
    <property type="entry name" value="HTH_GNTR"/>
    <property type="match status" value="1"/>
</dbReference>
<evidence type="ECO:0000256" key="1">
    <source>
        <dbReference type="ARBA" id="ARBA00022491"/>
    </source>
</evidence>
<dbReference type="Gene3D" id="1.10.10.10">
    <property type="entry name" value="Winged helix-like DNA-binding domain superfamily/Winged helix DNA-binding domain"/>
    <property type="match status" value="1"/>
</dbReference>
<dbReference type="Gene3D" id="3.40.1410.10">
    <property type="entry name" value="Chorismate lyase-like"/>
    <property type="match status" value="1"/>
</dbReference>
<dbReference type="GO" id="GO:0003700">
    <property type="term" value="F:DNA-binding transcription factor activity"/>
    <property type="evidence" value="ECO:0007669"/>
    <property type="project" value="InterPro"/>
</dbReference>
<evidence type="ECO:0000256" key="3">
    <source>
        <dbReference type="ARBA" id="ARBA00023125"/>
    </source>
</evidence>
<keyword evidence="4" id="KW-0804">Transcription</keyword>
<dbReference type="InterPro" id="IPR050679">
    <property type="entry name" value="Bact_HTH_transcr_reg"/>
</dbReference>
<dbReference type="OrthoDB" id="2141316at2"/>
<dbReference type="InterPro" id="IPR000524">
    <property type="entry name" value="Tscrpt_reg_HTH_GntR"/>
</dbReference>
<dbReference type="InterPro" id="IPR036390">
    <property type="entry name" value="WH_DNA-bd_sf"/>
</dbReference>
<dbReference type="PANTHER" id="PTHR44846:SF4">
    <property type="entry name" value="HTH GNTR-TYPE DOMAIN-CONTAINING PROTEIN"/>
    <property type="match status" value="1"/>
</dbReference>
<name>A0A0B5QTE5_CLOBE</name>
<keyword evidence="1" id="KW-0678">Repressor</keyword>
<evidence type="ECO:0000313" key="7">
    <source>
        <dbReference type="Proteomes" id="UP000031866"/>
    </source>
</evidence>
<evidence type="ECO:0000256" key="2">
    <source>
        <dbReference type="ARBA" id="ARBA00023015"/>
    </source>
</evidence>
<organism evidence="6 7">
    <name type="scientific">Clostridium beijerinckii</name>
    <name type="common">Clostridium MP</name>
    <dbReference type="NCBI Taxonomy" id="1520"/>
    <lineage>
        <taxon>Bacteria</taxon>
        <taxon>Bacillati</taxon>
        <taxon>Bacillota</taxon>
        <taxon>Clostridia</taxon>
        <taxon>Eubacteriales</taxon>
        <taxon>Clostridiaceae</taxon>
        <taxon>Clostridium</taxon>
    </lineage>
</organism>
<dbReference type="InterPro" id="IPR011663">
    <property type="entry name" value="UTRA"/>
</dbReference>
<dbReference type="STRING" id="1520.LF65_05003"/>
<evidence type="ECO:0000313" key="6">
    <source>
        <dbReference type="EMBL" id="AJH01532.1"/>
    </source>
</evidence>
<dbReference type="AlphaFoldDB" id="A0A0B5QTE5"/>
<dbReference type="EMBL" id="CP010086">
    <property type="protein sequence ID" value="AJH01532.1"/>
    <property type="molecule type" value="Genomic_DNA"/>
</dbReference>
<protein>
    <submittedName>
        <fullName evidence="6">GntR family transcriptional regulator</fullName>
    </submittedName>
</protein>
<sequence length="235" mass="27346">MQTKYEMVVNILEKEMLEDRYILSKKLPIEEELIKKFNVSKNTIRKAIEILVTKGYVYRVQGSGIFLREFAKNGCAQIRDINGLSKQYSKEKFESKVAEFSLINADEKLSNRMKCDIGTKIYYIKRVRYLNGDPIEIEESYYNKDIIPYLNEEICSKSIFDYITNDLKLKIGFADRIITSEKLTEEEASFLNLEKDDPALVLNNTIFLSSGIVFDISIEKFNYKNMKLISLTSIN</sequence>